<evidence type="ECO:0000256" key="6">
    <source>
        <dbReference type="ARBA" id="ARBA00047665"/>
    </source>
</evidence>
<evidence type="ECO:0000256" key="2">
    <source>
        <dbReference type="ARBA" id="ARBA00012616"/>
    </source>
</evidence>
<evidence type="ECO:0000256" key="4">
    <source>
        <dbReference type="ARBA" id="ARBA00022679"/>
    </source>
</evidence>
<gene>
    <name evidence="7" type="primary">gcvT</name>
    <name evidence="11" type="ORF">LY60_01338</name>
</gene>
<dbReference type="InterPro" id="IPR028896">
    <property type="entry name" value="GcvT/YgfZ/DmdA"/>
</dbReference>
<comment type="caution">
    <text evidence="11">The sequence shown here is derived from an EMBL/GenBank/DDBJ whole genome shotgun (WGS) entry which is preliminary data.</text>
</comment>
<feature type="domain" description="GCVT N-terminal" evidence="9">
    <location>
        <begin position="6"/>
        <end position="262"/>
    </location>
</feature>
<organism evidence="11 12">
    <name type="scientific">Sedimentibacter saalensis</name>
    <dbReference type="NCBI Taxonomy" id="130788"/>
    <lineage>
        <taxon>Bacteria</taxon>
        <taxon>Bacillati</taxon>
        <taxon>Bacillota</taxon>
        <taxon>Tissierellia</taxon>
        <taxon>Sedimentibacter</taxon>
    </lineage>
</organism>
<dbReference type="OrthoDB" id="9774591at2"/>
<dbReference type="EC" id="2.1.2.10" evidence="2 7"/>
<evidence type="ECO:0000256" key="8">
    <source>
        <dbReference type="PIRSR" id="PIRSR006487-1"/>
    </source>
</evidence>
<dbReference type="InterPro" id="IPR006222">
    <property type="entry name" value="GCVT_N"/>
</dbReference>
<proteinExistence type="inferred from homology"/>
<dbReference type="GO" id="GO:0008483">
    <property type="term" value="F:transaminase activity"/>
    <property type="evidence" value="ECO:0007669"/>
    <property type="project" value="UniProtKB-KW"/>
</dbReference>
<dbReference type="Gene3D" id="2.40.30.110">
    <property type="entry name" value="Aminomethyltransferase beta-barrel domains"/>
    <property type="match status" value="1"/>
</dbReference>
<dbReference type="Pfam" id="PF08669">
    <property type="entry name" value="GCV_T_C"/>
    <property type="match status" value="1"/>
</dbReference>
<keyword evidence="3 7" id="KW-0032">Aminotransferase</keyword>
<dbReference type="InterPro" id="IPR013977">
    <property type="entry name" value="GcvT_C"/>
</dbReference>
<sequence>MKKTPLYEKHVELKGKVIDFGGWALPVEYSGIIPEHEAVRNKAGLFDVSHMGEITVKGEDAEKYLQMIVTNDISVLNDNQIAYTPMCYTDGGVVDDLLVYKYSSTDYLLVVNASNTQKDFEWLLSQSFGNVEIKNVSDEYAQLALQGPEAQSILQKLSEVDLNLIEFYHFLGDVNVGEFKTIVSRTGYTGEDGFELYFKAEHGPQMWDLILETGKEYGLVPAGLGARDTLRFEAALPLYGQEIDKDITPLEAGLGFFVKLNKDDFIGKEALAKQKADGLKRKVIGFEMVDRGIPRSHYEVFAEGRKIGYVTTGSFSPTLKKNIGLALIEAEYAKEGTEIEISVRNKNLKAKVIKKPFYTKKYKKS</sequence>
<keyword evidence="11" id="KW-0489">Methyltransferase</keyword>
<evidence type="ECO:0000259" key="10">
    <source>
        <dbReference type="Pfam" id="PF08669"/>
    </source>
</evidence>
<accession>A0A562JFE6</accession>
<dbReference type="InterPro" id="IPR029043">
    <property type="entry name" value="GcvT/YgfZ_C"/>
</dbReference>
<dbReference type="FunFam" id="2.40.30.110:FF:000003">
    <property type="entry name" value="Aminomethyltransferase"/>
    <property type="match status" value="1"/>
</dbReference>
<dbReference type="PIRSF" id="PIRSF006487">
    <property type="entry name" value="GcvT"/>
    <property type="match status" value="1"/>
</dbReference>
<comment type="function">
    <text evidence="7">The glycine cleavage system catalyzes the degradation of glycine.</text>
</comment>
<evidence type="ECO:0000256" key="7">
    <source>
        <dbReference type="HAMAP-Rule" id="MF_00259"/>
    </source>
</evidence>
<comment type="subunit">
    <text evidence="7">The glycine cleavage system is composed of four proteins: P, T, L and H.</text>
</comment>
<feature type="domain" description="Aminomethyltransferase C-terminal" evidence="10">
    <location>
        <begin position="281"/>
        <end position="358"/>
    </location>
</feature>
<dbReference type="PANTHER" id="PTHR43757:SF2">
    <property type="entry name" value="AMINOMETHYLTRANSFERASE, MITOCHONDRIAL"/>
    <property type="match status" value="1"/>
</dbReference>
<dbReference type="InterPro" id="IPR027266">
    <property type="entry name" value="TrmE/GcvT-like"/>
</dbReference>
<evidence type="ECO:0000313" key="11">
    <source>
        <dbReference type="EMBL" id="TWH81585.1"/>
    </source>
</evidence>
<dbReference type="NCBIfam" id="TIGR00528">
    <property type="entry name" value="gcvT"/>
    <property type="match status" value="1"/>
</dbReference>
<protein>
    <recommendedName>
        <fullName evidence="2 7">Aminomethyltransferase</fullName>
        <ecNumber evidence="2 7">2.1.2.10</ecNumber>
    </recommendedName>
    <alternativeName>
        <fullName evidence="5 7">Glycine cleavage system T protein</fullName>
    </alternativeName>
</protein>
<evidence type="ECO:0000256" key="1">
    <source>
        <dbReference type="ARBA" id="ARBA00008609"/>
    </source>
</evidence>
<dbReference type="GO" id="GO:0008168">
    <property type="term" value="F:methyltransferase activity"/>
    <property type="evidence" value="ECO:0007669"/>
    <property type="project" value="UniProtKB-KW"/>
</dbReference>
<dbReference type="PANTHER" id="PTHR43757">
    <property type="entry name" value="AMINOMETHYLTRANSFERASE"/>
    <property type="match status" value="1"/>
</dbReference>
<comment type="similarity">
    <text evidence="1 7">Belongs to the GcvT family.</text>
</comment>
<dbReference type="Pfam" id="PF01571">
    <property type="entry name" value="GCV_T"/>
    <property type="match status" value="1"/>
</dbReference>
<dbReference type="FunFam" id="4.10.1250.10:FF:000001">
    <property type="entry name" value="Aminomethyltransferase"/>
    <property type="match status" value="1"/>
</dbReference>
<dbReference type="GO" id="GO:0032259">
    <property type="term" value="P:methylation"/>
    <property type="evidence" value="ECO:0007669"/>
    <property type="project" value="UniProtKB-KW"/>
</dbReference>
<keyword evidence="12" id="KW-1185">Reference proteome</keyword>
<dbReference type="FunFam" id="3.30.70.1400:FF:000001">
    <property type="entry name" value="Aminomethyltransferase"/>
    <property type="match status" value="1"/>
</dbReference>
<dbReference type="AlphaFoldDB" id="A0A562JFE6"/>
<evidence type="ECO:0000259" key="9">
    <source>
        <dbReference type="Pfam" id="PF01571"/>
    </source>
</evidence>
<evidence type="ECO:0000256" key="3">
    <source>
        <dbReference type="ARBA" id="ARBA00022576"/>
    </source>
</evidence>
<name>A0A562JFE6_9FIRM</name>
<dbReference type="SUPFAM" id="SSF101790">
    <property type="entry name" value="Aminomethyltransferase beta-barrel domain"/>
    <property type="match status" value="1"/>
</dbReference>
<dbReference type="RefSeq" id="WP_145081595.1">
    <property type="nucleotide sequence ID" value="NZ_VLKH01000003.1"/>
</dbReference>
<dbReference type="Proteomes" id="UP000315343">
    <property type="component" value="Unassembled WGS sequence"/>
</dbReference>
<dbReference type="GO" id="GO:0005829">
    <property type="term" value="C:cytosol"/>
    <property type="evidence" value="ECO:0007669"/>
    <property type="project" value="TreeGrafter"/>
</dbReference>
<dbReference type="Gene3D" id="3.30.1360.120">
    <property type="entry name" value="Probable tRNA modification gtpase trme, domain 1"/>
    <property type="match status" value="1"/>
</dbReference>
<dbReference type="SUPFAM" id="SSF103025">
    <property type="entry name" value="Folate-binding domain"/>
    <property type="match status" value="1"/>
</dbReference>
<dbReference type="EMBL" id="VLKH01000003">
    <property type="protein sequence ID" value="TWH81585.1"/>
    <property type="molecule type" value="Genomic_DNA"/>
</dbReference>
<feature type="binding site" evidence="8">
    <location>
        <position position="195"/>
    </location>
    <ligand>
        <name>substrate</name>
    </ligand>
</feature>
<dbReference type="GO" id="GO:0004047">
    <property type="term" value="F:aminomethyltransferase activity"/>
    <property type="evidence" value="ECO:0007669"/>
    <property type="project" value="UniProtKB-UniRule"/>
</dbReference>
<dbReference type="GO" id="GO:0019464">
    <property type="term" value="P:glycine decarboxylation via glycine cleavage system"/>
    <property type="evidence" value="ECO:0007669"/>
    <property type="project" value="UniProtKB-UniRule"/>
</dbReference>
<dbReference type="Gene3D" id="3.30.70.1400">
    <property type="entry name" value="Aminomethyltransferase beta-barrel domains"/>
    <property type="match status" value="1"/>
</dbReference>
<evidence type="ECO:0000313" key="12">
    <source>
        <dbReference type="Proteomes" id="UP000315343"/>
    </source>
</evidence>
<dbReference type="GO" id="GO:0005960">
    <property type="term" value="C:glycine cleavage complex"/>
    <property type="evidence" value="ECO:0007669"/>
    <property type="project" value="InterPro"/>
</dbReference>
<comment type="catalytic activity">
    <reaction evidence="6 7">
        <text>N(6)-[(R)-S(8)-aminomethyldihydrolipoyl]-L-lysyl-[protein] + (6S)-5,6,7,8-tetrahydrofolate = N(6)-[(R)-dihydrolipoyl]-L-lysyl-[protein] + (6R)-5,10-methylene-5,6,7,8-tetrahydrofolate + NH4(+)</text>
        <dbReference type="Rhea" id="RHEA:16945"/>
        <dbReference type="Rhea" id="RHEA-COMP:10475"/>
        <dbReference type="Rhea" id="RHEA-COMP:10492"/>
        <dbReference type="ChEBI" id="CHEBI:15636"/>
        <dbReference type="ChEBI" id="CHEBI:28938"/>
        <dbReference type="ChEBI" id="CHEBI:57453"/>
        <dbReference type="ChEBI" id="CHEBI:83100"/>
        <dbReference type="ChEBI" id="CHEBI:83143"/>
        <dbReference type="EC" id="2.1.2.10"/>
    </reaction>
</comment>
<dbReference type="HAMAP" id="MF_00259">
    <property type="entry name" value="GcvT"/>
    <property type="match status" value="1"/>
</dbReference>
<dbReference type="Gene3D" id="4.10.1250.10">
    <property type="entry name" value="Aminomethyltransferase fragment"/>
    <property type="match status" value="1"/>
</dbReference>
<reference evidence="11 12" key="1">
    <citation type="submission" date="2019-07" db="EMBL/GenBank/DDBJ databases">
        <title>Genomic Encyclopedia of Type Strains, Phase I: the one thousand microbial genomes (KMG-I) project.</title>
        <authorList>
            <person name="Kyrpides N."/>
        </authorList>
    </citation>
    <scope>NUCLEOTIDE SEQUENCE [LARGE SCALE GENOMIC DNA]</scope>
    <source>
        <strain evidence="11 12">DSM 13558</strain>
    </source>
</reference>
<dbReference type="NCBIfam" id="NF001567">
    <property type="entry name" value="PRK00389.1"/>
    <property type="match status" value="1"/>
</dbReference>
<keyword evidence="4 7" id="KW-0808">Transferase</keyword>
<evidence type="ECO:0000256" key="5">
    <source>
        <dbReference type="ARBA" id="ARBA00031395"/>
    </source>
</evidence>
<dbReference type="InterPro" id="IPR022903">
    <property type="entry name" value="GcvT_bac"/>
</dbReference>
<dbReference type="InterPro" id="IPR006223">
    <property type="entry name" value="GcvT"/>
</dbReference>